<dbReference type="AlphaFoldDB" id="A0A7S0FAC2"/>
<dbReference type="PANTHER" id="PTHR47332:SF4">
    <property type="entry name" value="SET DOMAIN-CONTAINING PROTEIN 5"/>
    <property type="match status" value="1"/>
</dbReference>
<dbReference type="PROSITE" id="PS50280">
    <property type="entry name" value="SET"/>
    <property type="match status" value="1"/>
</dbReference>
<evidence type="ECO:0000256" key="1">
    <source>
        <dbReference type="SAM" id="MobiDB-lite"/>
    </source>
</evidence>
<dbReference type="PANTHER" id="PTHR47332">
    <property type="entry name" value="SET DOMAIN-CONTAINING PROTEIN 5"/>
    <property type="match status" value="1"/>
</dbReference>
<gene>
    <name evidence="3" type="ORF">PBAH0796_LOCUS4180</name>
</gene>
<sequence length="385" mass="42039">MAQGTASGSKHPRPGFLGDTRAEPVAKMGSRSCHECHEPSVGHAEPEVESAAAYQGLDRGVELRTLGLKGWGAVATRGIEAGECILREQALVTVTAAERLQLPGDDEEAEAELWDLKAQALDAASAAQFWRMHDFGGEGEKSAYGIALTNAMHLTERKLGYAAPGGTSGKMPSVGVLACLCRFNHGCTPNVYASWRDFEGHMVVHALRDIAAGEELVQAYSSDVAFLPWSVRQQYLTKWRMQCQCTACSQSWSERAASDKCRMLMLVKSCVLGLRSLPTNQEVQHLADEVQRGKELIDQDNLRGVQLVLELVLLVDMELRGNPHLKEGIYFRGYELALQGGRPDFAVDMLCSAYQQCCLAEGSDSPRAGGYRDMFTAHDSMPPAF</sequence>
<dbReference type="Pfam" id="PF00856">
    <property type="entry name" value="SET"/>
    <property type="match status" value="1"/>
</dbReference>
<dbReference type="EMBL" id="HBEG01007068">
    <property type="protein sequence ID" value="CAD8348441.1"/>
    <property type="molecule type" value="Transcribed_RNA"/>
</dbReference>
<name>A0A7S0FAC2_9DINO</name>
<proteinExistence type="predicted"/>
<reference evidence="3" key="1">
    <citation type="submission" date="2021-01" db="EMBL/GenBank/DDBJ databases">
        <authorList>
            <person name="Corre E."/>
            <person name="Pelletier E."/>
            <person name="Niang G."/>
            <person name="Scheremetjew M."/>
            <person name="Finn R."/>
            <person name="Kale V."/>
            <person name="Holt S."/>
            <person name="Cochrane G."/>
            <person name="Meng A."/>
            <person name="Brown T."/>
            <person name="Cohen L."/>
        </authorList>
    </citation>
    <scope>NUCLEOTIDE SEQUENCE</scope>
    <source>
        <strain evidence="3">Pbaha01</strain>
    </source>
</reference>
<dbReference type="SUPFAM" id="SSF82199">
    <property type="entry name" value="SET domain"/>
    <property type="match status" value="1"/>
</dbReference>
<evidence type="ECO:0000259" key="2">
    <source>
        <dbReference type="PROSITE" id="PS50280"/>
    </source>
</evidence>
<dbReference type="Gene3D" id="2.170.270.10">
    <property type="entry name" value="SET domain"/>
    <property type="match status" value="1"/>
</dbReference>
<accession>A0A7S0FAC2</accession>
<protein>
    <recommendedName>
        <fullName evidence="2">SET domain-containing protein</fullName>
    </recommendedName>
</protein>
<organism evidence="3">
    <name type="scientific">Pyrodinium bahamense</name>
    <dbReference type="NCBI Taxonomy" id="73915"/>
    <lineage>
        <taxon>Eukaryota</taxon>
        <taxon>Sar</taxon>
        <taxon>Alveolata</taxon>
        <taxon>Dinophyceae</taxon>
        <taxon>Gonyaulacales</taxon>
        <taxon>Pyrocystaceae</taxon>
        <taxon>Pyrodinium</taxon>
    </lineage>
</organism>
<dbReference type="InterPro" id="IPR001214">
    <property type="entry name" value="SET_dom"/>
</dbReference>
<dbReference type="SMART" id="SM00317">
    <property type="entry name" value="SET"/>
    <property type="match status" value="1"/>
</dbReference>
<feature type="domain" description="SET" evidence="2">
    <location>
        <begin position="59"/>
        <end position="221"/>
    </location>
</feature>
<evidence type="ECO:0000313" key="3">
    <source>
        <dbReference type="EMBL" id="CAD8348441.1"/>
    </source>
</evidence>
<dbReference type="CDD" id="cd20071">
    <property type="entry name" value="SET_SMYD"/>
    <property type="match status" value="1"/>
</dbReference>
<dbReference type="InterPro" id="IPR046341">
    <property type="entry name" value="SET_dom_sf"/>
</dbReference>
<feature type="region of interest" description="Disordered" evidence="1">
    <location>
        <begin position="1"/>
        <end position="21"/>
    </location>
</feature>
<dbReference type="InterPro" id="IPR053185">
    <property type="entry name" value="SET_domain_protein"/>
</dbReference>